<proteinExistence type="predicted"/>
<dbReference type="EMBL" id="JADCUA010000011">
    <property type="protein sequence ID" value="KAH9836266.1"/>
    <property type="molecule type" value="Genomic_DNA"/>
</dbReference>
<gene>
    <name evidence="1" type="ORF">C8Q71DRAFT_74410</name>
</gene>
<name>A0ABQ8KG52_9APHY</name>
<dbReference type="Proteomes" id="UP000814176">
    <property type="component" value="Unassembled WGS sequence"/>
</dbReference>
<comment type="caution">
    <text evidence="1">The sequence shown here is derived from an EMBL/GenBank/DDBJ whole genome shotgun (WGS) entry which is preliminary data.</text>
</comment>
<organism evidence="1 2">
    <name type="scientific">Rhodofomes roseus</name>
    <dbReference type="NCBI Taxonomy" id="34475"/>
    <lineage>
        <taxon>Eukaryota</taxon>
        <taxon>Fungi</taxon>
        <taxon>Dikarya</taxon>
        <taxon>Basidiomycota</taxon>
        <taxon>Agaricomycotina</taxon>
        <taxon>Agaricomycetes</taxon>
        <taxon>Polyporales</taxon>
        <taxon>Rhodofomes</taxon>
    </lineage>
</organism>
<reference evidence="1 2" key="1">
    <citation type="journal article" date="2021" name="Environ. Microbiol.">
        <title>Gene family expansions and transcriptome signatures uncover fungal adaptations to wood decay.</title>
        <authorList>
            <person name="Hage H."/>
            <person name="Miyauchi S."/>
            <person name="Viragh M."/>
            <person name="Drula E."/>
            <person name="Min B."/>
            <person name="Chaduli D."/>
            <person name="Navarro D."/>
            <person name="Favel A."/>
            <person name="Norest M."/>
            <person name="Lesage-Meessen L."/>
            <person name="Balint B."/>
            <person name="Merenyi Z."/>
            <person name="de Eugenio L."/>
            <person name="Morin E."/>
            <person name="Martinez A.T."/>
            <person name="Baldrian P."/>
            <person name="Stursova M."/>
            <person name="Martinez M.J."/>
            <person name="Novotny C."/>
            <person name="Magnuson J.K."/>
            <person name="Spatafora J.W."/>
            <person name="Maurice S."/>
            <person name="Pangilinan J."/>
            <person name="Andreopoulos W."/>
            <person name="LaButti K."/>
            <person name="Hundley H."/>
            <person name="Na H."/>
            <person name="Kuo A."/>
            <person name="Barry K."/>
            <person name="Lipzen A."/>
            <person name="Henrissat B."/>
            <person name="Riley R."/>
            <person name="Ahrendt S."/>
            <person name="Nagy L.G."/>
            <person name="Grigoriev I.V."/>
            <person name="Martin F."/>
            <person name="Rosso M.N."/>
        </authorList>
    </citation>
    <scope>NUCLEOTIDE SEQUENCE [LARGE SCALE GENOMIC DNA]</scope>
    <source>
        <strain evidence="1 2">CIRM-BRFM 1785</strain>
    </source>
</reference>
<keyword evidence="2" id="KW-1185">Reference proteome</keyword>
<evidence type="ECO:0000313" key="1">
    <source>
        <dbReference type="EMBL" id="KAH9836266.1"/>
    </source>
</evidence>
<evidence type="ECO:0000313" key="2">
    <source>
        <dbReference type="Proteomes" id="UP000814176"/>
    </source>
</evidence>
<dbReference type="GeneID" id="72003649"/>
<sequence length="206" mass="23305">MWLTNQDALVATIGDLSVTRSTADTTRRRIVASLKFKGGRGWLRSRLPPYYTIHSPWAERSLTTHSVCSNNRGNSRPPEGPSTYPTHVRLRAWYPPYPIADTVSVTPSPRTAGHTWLSVHTLITGNCTRIRKIGSWATLRCDVVSDSSDRDCECLTDKWIWNRAVSDRRGDLQGELCAPVYRCWMGRLLCLCRHGGSRDFNDRTLS</sequence>
<accession>A0ABQ8KG52</accession>
<protein>
    <submittedName>
        <fullName evidence="1">Uncharacterized protein</fullName>
    </submittedName>
</protein>
<dbReference type="RefSeq" id="XP_047778551.1">
    <property type="nucleotide sequence ID" value="XM_047922917.1"/>
</dbReference>